<keyword evidence="2" id="KW-1185">Reference proteome</keyword>
<reference evidence="1 2" key="1">
    <citation type="submission" date="2014-09" db="EMBL/GenBank/DDBJ databases">
        <authorList>
            <person name="Ellenberger Sabrina"/>
        </authorList>
    </citation>
    <scope>NUCLEOTIDE SEQUENCE [LARGE SCALE GENOMIC DNA]</scope>
    <source>
        <strain evidence="1 2">CBS 412.66</strain>
    </source>
</reference>
<name>A0A0B7N1A0_9FUNG</name>
<protein>
    <submittedName>
        <fullName evidence="1">Uncharacterized protein</fullName>
    </submittedName>
</protein>
<sequence>LVGAARSALFGTDSIMKASLLAMKLKDISVQEAEVIVNILGFIKPYVPPGSKYDIMSYHLPFVLMANRVLAAIGYQGQTVQLAPTVKPTKLHALRLDTPTLKAIQSNSSATSNKDCVYGSFFDIGRLYEVTAGYGLDFSQNLHVLPGLKVAKIYGTRNRLATSTAAPLAAQTTTQSASSSAKGTEDRIKGMRQDGYIKIIS</sequence>
<evidence type="ECO:0000313" key="1">
    <source>
        <dbReference type="EMBL" id="CEP12036.1"/>
    </source>
</evidence>
<proteinExistence type="predicted"/>
<dbReference type="OrthoDB" id="2289613at2759"/>
<dbReference type="Proteomes" id="UP000054107">
    <property type="component" value="Unassembled WGS sequence"/>
</dbReference>
<accession>A0A0B7N1A0</accession>
<feature type="non-terminal residue" evidence="1">
    <location>
        <position position="1"/>
    </location>
</feature>
<dbReference type="EMBL" id="LN727254">
    <property type="protein sequence ID" value="CEP12036.1"/>
    <property type="molecule type" value="Genomic_DNA"/>
</dbReference>
<gene>
    <name evidence="1" type="primary">PARPA_05946.1 scaffold 20229</name>
</gene>
<organism evidence="1 2">
    <name type="scientific">Parasitella parasitica</name>
    <dbReference type="NCBI Taxonomy" id="35722"/>
    <lineage>
        <taxon>Eukaryota</taxon>
        <taxon>Fungi</taxon>
        <taxon>Fungi incertae sedis</taxon>
        <taxon>Mucoromycota</taxon>
        <taxon>Mucoromycotina</taxon>
        <taxon>Mucoromycetes</taxon>
        <taxon>Mucorales</taxon>
        <taxon>Mucorineae</taxon>
        <taxon>Mucoraceae</taxon>
        <taxon>Parasitella</taxon>
    </lineage>
</organism>
<dbReference type="STRING" id="35722.A0A0B7N1A0"/>
<dbReference type="AlphaFoldDB" id="A0A0B7N1A0"/>
<evidence type="ECO:0000313" key="2">
    <source>
        <dbReference type="Proteomes" id="UP000054107"/>
    </source>
</evidence>